<accession>A0A660SJA5</accession>
<dbReference type="InterPro" id="IPR050114">
    <property type="entry name" value="UPF0173_UPF0282_UlaG_hydrolase"/>
</dbReference>
<dbReference type="SUPFAM" id="SSF56281">
    <property type="entry name" value="Metallo-hydrolase/oxidoreductase"/>
    <property type="match status" value="1"/>
</dbReference>
<dbReference type="Gene3D" id="3.60.15.10">
    <property type="entry name" value="Ribonuclease Z/Hydroxyacylglutathione hydrolase-like"/>
    <property type="match status" value="1"/>
</dbReference>
<dbReference type="InterPro" id="IPR014426">
    <property type="entry name" value="UPF0282_hydrls"/>
</dbReference>
<organism evidence="1 2">
    <name type="scientific">candidate division WOR-3 bacterium</name>
    <dbReference type="NCBI Taxonomy" id="2052148"/>
    <lineage>
        <taxon>Bacteria</taxon>
        <taxon>Bacteria division WOR-3</taxon>
    </lineage>
</organism>
<sequence>MDRPLRTGKIEIHLIWFDSMGAKSSSILIETPDLKLLVDPGVAALQPGYPLPAEKKEELKQKAMRRIIGAARIADELFISHYHYDHHTLPEAAPTIYRNKRLWVKDPNQWLNLSQWQRARRFLNQLYHMVGGDPERLHHPPPRIRFSDPLDHLCEAKKRNFGNYQPRRQELLNKGRRWWQRVSKVWQESLWVGEFSYGGVEVRFADGRKIQRGRTKIRFTPPLFHGIEYDRLGWVIGLVVEYGRRKILYSSDLQGPQIEDYAQWIIKENPDLIILDGPATYLFGFMMNRINLRRAIENFLRIIKETKANPIIYDHHNLRDPRYRERLKEVYEEANRSGKRVITAAEWLNP</sequence>
<evidence type="ECO:0000313" key="2">
    <source>
        <dbReference type="Proteomes" id="UP000268469"/>
    </source>
</evidence>
<dbReference type="HAMAP" id="MF_01406">
    <property type="entry name" value="UPF0282"/>
    <property type="match status" value="1"/>
</dbReference>
<keyword evidence="1" id="KW-0378">Hydrolase</keyword>
<dbReference type="InterPro" id="IPR036866">
    <property type="entry name" value="RibonucZ/Hydroxyglut_hydro"/>
</dbReference>
<dbReference type="PIRSF" id="PIRSF004944">
    <property type="entry name" value="UCP004944_hydrls"/>
    <property type="match status" value="1"/>
</dbReference>
<dbReference type="AlphaFoldDB" id="A0A660SJA5"/>
<dbReference type="PANTHER" id="PTHR43546">
    <property type="entry name" value="UPF0173 METAL-DEPENDENT HYDROLASE MJ1163-RELATED"/>
    <property type="match status" value="1"/>
</dbReference>
<protein>
    <submittedName>
        <fullName evidence="1">MBL fold metallo-hydrolase</fullName>
    </submittedName>
</protein>
<name>A0A660SJA5_UNCW3</name>
<dbReference type="PANTHER" id="PTHR43546:SF4">
    <property type="entry name" value="UPF0282 PROTEIN MJ1629"/>
    <property type="match status" value="1"/>
</dbReference>
<dbReference type="EMBL" id="QNBE01000024">
    <property type="protein sequence ID" value="RKX70864.1"/>
    <property type="molecule type" value="Genomic_DNA"/>
</dbReference>
<dbReference type="Proteomes" id="UP000268469">
    <property type="component" value="Unassembled WGS sequence"/>
</dbReference>
<reference evidence="1 2" key="1">
    <citation type="submission" date="2018-06" db="EMBL/GenBank/DDBJ databases">
        <title>Extensive metabolic versatility and redundancy in microbially diverse, dynamic hydrothermal sediments.</title>
        <authorList>
            <person name="Dombrowski N."/>
            <person name="Teske A."/>
            <person name="Baker B.J."/>
        </authorList>
    </citation>
    <scope>NUCLEOTIDE SEQUENCE [LARGE SCALE GENOMIC DNA]</scope>
    <source>
        <strain evidence="1">B36_G15</strain>
    </source>
</reference>
<gene>
    <name evidence="1" type="ORF">DRP53_03455</name>
</gene>
<evidence type="ECO:0000313" key="1">
    <source>
        <dbReference type="EMBL" id="RKX70864.1"/>
    </source>
</evidence>
<dbReference type="GO" id="GO:0016787">
    <property type="term" value="F:hydrolase activity"/>
    <property type="evidence" value="ECO:0007669"/>
    <property type="project" value="UniProtKB-KW"/>
</dbReference>
<comment type="caution">
    <text evidence="1">The sequence shown here is derived from an EMBL/GenBank/DDBJ whole genome shotgun (WGS) entry which is preliminary data.</text>
</comment>
<proteinExistence type="inferred from homology"/>